<name>A0A918P4J5_9ACTN</name>
<sequence>MGPNPLTRLERIFDRLAAIVDRLTCGGIIIETGTEPYRLASTRAARVQG</sequence>
<reference evidence="1" key="1">
    <citation type="journal article" date="2014" name="Int. J. Syst. Evol. Microbiol.">
        <title>Complete genome sequence of Corynebacterium casei LMG S-19264T (=DSM 44701T), isolated from a smear-ripened cheese.</title>
        <authorList>
            <consortium name="US DOE Joint Genome Institute (JGI-PGF)"/>
            <person name="Walter F."/>
            <person name="Albersmeier A."/>
            <person name="Kalinowski J."/>
            <person name="Ruckert C."/>
        </authorList>
    </citation>
    <scope>NUCLEOTIDE SEQUENCE</scope>
    <source>
        <strain evidence="1">JCM 4790</strain>
    </source>
</reference>
<dbReference type="EMBL" id="BMVU01000133">
    <property type="protein sequence ID" value="GGY18747.1"/>
    <property type="molecule type" value="Genomic_DNA"/>
</dbReference>
<evidence type="ECO:0000313" key="2">
    <source>
        <dbReference type="Proteomes" id="UP000619244"/>
    </source>
</evidence>
<accession>A0A918P4J5</accession>
<evidence type="ECO:0000313" key="1">
    <source>
        <dbReference type="EMBL" id="GGY18747.1"/>
    </source>
</evidence>
<organism evidence="1 2">
    <name type="scientific">Streptomyces minutiscleroticus</name>
    <dbReference type="NCBI Taxonomy" id="68238"/>
    <lineage>
        <taxon>Bacteria</taxon>
        <taxon>Bacillati</taxon>
        <taxon>Actinomycetota</taxon>
        <taxon>Actinomycetes</taxon>
        <taxon>Kitasatosporales</taxon>
        <taxon>Streptomycetaceae</taxon>
        <taxon>Streptomyces</taxon>
    </lineage>
</organism>
<dbReference type="Proteomes" id="UP000619244">
    <property type="component" value="Unassembled WGS sequence"/>
</dbReference>
<reference evidence="1" key="2">
    <citation type="submission" date="2020-09" db="EMBL/GenBank/DDBJ databases">
        <authorList>
            <person name="Sun Q."/>
            <person name="Ohkuma M."/>
        </authorList>
    </citation>
    <scope>NUCLEOTIDE SEQUENCE</scope>
    <source>
        <strain evidence="1">JCM 4790</strain>
    </source>
</reference>
<gene>
    <name evidence="1" type="ORF">GCM10010358_82300</name>
</gene>
<proteinExistence type="predicted"/>
<keyword evidence="2" id="KW-1185">Reference proteome</keyword>
<comment type="caution">
    <text evidence="1">The sequence shown here is derived from an EMBL/GenBank/DDBJ whole genome shotgun (WGS) entry which is preliminary data.</text>
</comment>
<dbReference type="AlphaFoldDB" id="A0A918P4J5"/>
<protein>
    <submittedName>
        <fullName evidence="1">Uncharacterized protein</fullName>
    </submittedName>
</protein>